<sequence>MPTDDGVARAEALKQQVREQLRSLNSGDQWRGWLDAAVAFPKQEFENLVLIATQRPDATRIASAGEWHELGRHIDVDEKAIQLLSNTQASSSEQHDDRSALKVIEYWDVSQTFGQPLPVTLDGRRAGPVPDGLWSRLSSIAQGLGFHAARERLSPPDLASVIDYDESVVIVSEDFNDAEAVSMLAHEVAHLVMHSSYLEGAANKIESQELLEIEAMSVEYLIVKPHGILREPAFDLIPDWIRSIDPRDVEQKVQQLAQRVFAVAKPIMEATSTPMLAVGNLLTPARTRHLIVAPSSPSDTEPPIDRGP</sequence>
<reference evidence="1 2" key="1">
    <citation type="submission" date="2024-09" db="EMBL/GenBank/DDBJ databases">
        <authorList>
            <person name="Sun Q."/>
            <person name="Mori K."/>
        </authorList>
    </citation>
    <scope>NUCLEOTIDE SEQUENCE [LARGE SCALE GENOMIC DNA]</scope>
    <source>
        <strain evidence="1 2">CGMCC 1.15906</strain>
    </source>
</reference>
<proteinExistence type="predicted"/>
<keyword evidence="2" id="KW-1185">Reference proteome</keyword>
<dbReference type="RefSeq" id="WP_380052231.1">
    <property type="nucleotide sequence ID" value="NZ_JBHLTC010000034.1"/>
</dbReference>
<comment type="caution">
    <text evidence="1">The sequence shown here is derived from an EMBL/GenBank/DDBJ whole genome shotgun (WGS) entry which is preliminary data.</text>
</comment>
<name>A0ABV6QS53_9ACTN</name>
<evidence type="ECO:0000313" key="2">
    <source>
        <dbReference type="Proteomes" id="UP001589890"/>
    </source>
</evidence>
<organism evidence="1 2">
    <name type="scientific">Kribbella deserti</name>
    <dbReference type="NCBI Taxonomy" id="1926257"/>
    <lineage>
        <taxon>Bacteria</taxon>
        <taxon>Bacillati</taxon>
        <taxon>Actinomycetota</taxon>
        <taxon>Actinomycetes</taxon>
        <taxon>Propionibacteriales</taxon>
        <taxon>Kribbellaceae</taxon>
        <taxon>Kribbella</taxon>
    </lineage>
</organism>
<evidence type="ECO:0000313" key="1">
    <source>
        <dbReference type="EMBL" id="MFC0627446.1"/>
    </source>
</evidence>
<dbReference type="Proteomes" id="UP001589890">
    <property type="component" value="Unassembled WGS sequence"/>
</dbReference>
<evidence type="ECO:0008006" key="3">
    <source>
        <dbReference type="Google" id="ProtNLM"/>
    </source>
</evidence>
<dbReference type="EMBL" id="JBHLTC010000034">
    <property type="protein sequence ID" value="MFC0627446.1"/>
    <property type="molecule type" value="Genomic_DNA"/>
</dbReference>
<protein>
    <recommendedName>
        <fullName evidence="3">ImmA/IrrE family metallo-endopeptidase</fullName>
    </recommendedName>
</protein>
<accession>A0ABV6QS53</accession>
<gene>
    <name evidence="1" type="ORF">ACFFGN_25455</name>
</gene>